<sequence>MPFRSKTTLEAWVEEFALLGYPQASQVRVIVQDAGDGDTGLVAVTLTDATTVTYIQPIVVGSPRWVVTFEAREEQLELAAADVARLSADLAVVSALCAFFQAKSASFVATQAATAGDS</sequence>
<dbReference type="AlphaFoldDB" id="A0A506Y855"/>
<dbReference type="EMBL" id="VHQG01000001">
    <property type="protein sequence ID" value="TPW78225.1"/>
    <property type="molecule type" value="Genomic_DNA"/>
</dbReference>
<evidence type="ECO:0000313" key="2">
    <source>
        <dbReference type="Proteomes" id="UP000316252"/>
    </source>
</evidence>
<evidence type="ECO:0000313" key="1">
    <source>
        <dbReference type="EMBL" id="TPW78225.1"/>
    </source>
</evidence>
<reference evidence="1 2" key="1">
    <citation type="submission" date="2019-06" db="EMBL/GenBank/DDBJ databases">
        <authorList>
            <person name="Li F."/>
        </authorList>
    </citation>
    <scope>NUCLEOTIDE SEQUENCE [LARGE SCALE GENOMIC DNA]</scope>
    <source>
        <strain evidence="1 2">10F1D-1</strain>
    </source>
</reference>
<protein>
    <recommendedName>
        <fullName evidence="3">Protein-L-isoaspartate carboxylmethyltransferase</fullName>
    </recommendedName>
</protein>
<dbReference type="OrthoDB" id="5023161at2"/>
<evidence type="ECO:0008006" key="3">
    <source>
        <dbReference type="Google" id="ProtNLM"/>
    </source>
</evidence>
<comment type="caution">
    <text evidence="1">The sequence shown here is derived from an EMBL/GenBank/DDBJ whole genome shotgun (WGS) entry which is preliminary data.</text>
</comment>
<proteinExistence type="predicted"/>
<gene>
    <name evidence="1" type="ORF">FJ657_05530</name>
</gene>
<accession>A0A506Y855</accession>
<keyword evidence="2" id="KW-1185">Reference proteome</keyword>
<organism evidence="1 2">
    <name type="scientific">Schumannella soli</name>
    <dbReference type="NCBI Taxonomy" id="2590779"/>
    <lineage>
        <taxon>Bacteria</taxon>
        <taxon>Bacillati</taxon>
        <taxon>Actinomycetota</taxon>
        <taxon>Actinomycetes</taxon>
        <taxon>Micrococcales</taxon>
        <taxon>Microbacteriaceae</taxon>
        <taxon>Schumannella</taxon>
    </lineage>
</organism>
<dbReference type="Proteomes" id="UP000316252">
    <property type="component" value="Unassembled WGS sequence"/>
</dbReference>
<name>A0A506Y855_9MICO</name>